<dbReference type="EMBL" id="BGPR01000443">
    <property type="protein sequence ID" value="GBM20501.1"/>
    <property type="molecule type" value="Genomic_DNA"/>
</dbReference>
<name>A0A4Y2DUS4_ARAVE</name>
<dbReference type="Proteomes" id="UP000499080">
    <property type="component" value="Unassembled WGS sequence"/>
</dbReference>
<accession>A0A4Y2DUS4</accession>
<dbReference type="AlphaFoldDB" id="A0A4Y2DUS4"/>
<gene>
    <name evidence="1" type="ORF">AVEN_61045_1</name>
</gene>
<protein>
    <submittedName>
        <fullName evidence="1">Uncharacterized protein</fullName>
    </submittedName>
</protein>
<proteinExistence type="predicted"/>
<organism evidence="1 2">
    <name type="scientific">Araneus ventricosus</name>
    <name type="common">Orbweaver spider</name>
    <name type="synonym">Epeira ventricosa</name>
    <dbReference type="NCBI Taxonomy" id="182803"/>
    <lineage>
        <taxon>Eukaryota</taxon>
        <taxon>Metazoa</taxon>
        <taxon>Ecdysozoa</taxon>
        <taxon>Arthropoda</taxon>
        <taxon>Chelicerata</taxon>
        <taxon>Arachnida</taxon>
        <taxon>Araneae</taxon>
        <taxon>Araneomorphae</taxon>
        <taxon>Entelegynae</taxon>
        <taxon>Araneoidea</taxon>
        <taxon>Araneidae</taxon>
        <taxon>Araneus</taxon>
    </lineage>
</organism>
<comment type="caution">
    <text evidence="1">The sequence shown here is derived from an EMBL/GenBank/DDBJ whole genome shotgun (WGS) entry which is preliminary data.</text>
</comment>
<evidence type="ECO:0000313" key="1">
    <source>
        <dbReference type="EMBL" id="GBM20501.1"/>
    </source>
</evidence>
<sequence>MAISISSVFPIFNNGLDGSPWPSDRISALGPKFTERFIVYTDLIYVKSAFVLQLFTPQCGVKVLSLLVLTSNFEATRGLFWNGPRNFEPLSDDEDDT</sequence>
<keyword evidence="2" id="KW-1185">Reference proteome</keyword>
<evidence type="ECO:0000313" key="2">
    <source>
        <dbReference type="Proteomes" id="UP000499080"/>
    </source>
</evidence>
<reference evidence="1 2" key="1">
    <citation type="journal article" date="2019" name="Sci. Rep.">
        <title>Orb-weaving spider Araneus ventricosus genome elucidates the spidroin gene catalogue.</title>
        <authorList>
            <person name="Kono N."/>
            <person name="Nakamura H."/>
            <person name="Ohtoshi R."/>
            <person name="Moran D.A.P."/>
            <person name="Shinohara A."/>
            <person name="Yoshida Y."/>
            <person name="Fujiwara M."/>
            <person name="Mori M."/>
            <person name="Tomita M."/>
            <person name="Arakawa K."/>
        </authorList>
    </citation>
    <scope>NUCLEOTIDE SEQUENCE [LARGE SCALE GENOMIC DNA]</scope>
</reference>